<evidence type="ECO:0000256" key="11">
    <source>
        <dbReference type="ARBA" id="ARBA00023014"/>
    </source>
</evidence>
<dbReference type="EMBL" id="MFYX01000157">
    <property type="protein sequence ID" value="OGJ99970.1"/>
    <property type="molecule type" value="Genomic_DNA"/>
</dbReference>
<dbReference type="Gene3D" id="3.20.20.70">
    <property type="entry name" value="Aldolase class I"/>
    <property type="match status" value="1"/>
</dbReference>
<name>A0A1F7F001_UNCRA</name>
<sequence length="326" mass="35695">MDNFYSGLADKALKDNGISREDAQGVLTASGPDLMQIFAQANQVRDHFFGNKVSVCSIINIKSGGCEEDCAFCAQSGHHETDTPQYGIMSFDPIQEYGDKVKAWKSRMGLVSSGRGVDSPEEFDAILEYTRKMAKICSVDASLGIISQDKAMALKTSGLSIYHHNVETSKKYFPNIVSTHSYDERIETIRNVRKAGLKLCCGGIMGMGEALEDRVDFAFEIRKINPDSVPLNFLNPIAGTRLECVTPIQPLEALRAIAMFRLVNPSKDIKICGGRAVILRDMQSFVFFAGASGIMIGDYLTTKGRAVDDDLAMIQDLGFEIADNGC</sequence>
<dbReference type="GO" id="GO:0004076">
    <property type="term" value="F:biotin synthase activity"/>
    <property type="evidence" value="ECO:0007669"/>
    <property type="project" value="UniProtKB-UniRule"/>
</dbReference>
<dbReference type="PIRSF" id="PIRSF001619">
    <property type="entry name" value="Biotin_synth"/>
    <property type="match status" value="1"/>
</dbReference>
<comment type="caution">
    <text evidence="16">The sequence shown here is derived from an EMBL/GenBank/DDBJ whole genome shotgun (WGS) entry which is preliminary data.</text>
</comment>
<evidence type="ECO:0000313" key="17">
    <source>
        <dbReference type="Proteomes" id="UP000179243"/>
    </source>
</evidence>
<dbReference type="GO" id="GO:0005506">
    <property type="term" value="F:iron ion binding"/>
    <property type="evidence" value="ECO:0007669"/>
    <property type="project" value="UniProtKB-UniRule"/>
</dbReference>
<dbReference type="PANTHER" id="PTHR22976">
    <property type="entry name" value="BIOTIN SYNTHASE"/>
    <property type="match status" value="1"/>
</dbReference>
<keyword evidence="7 13" id="KW-0001">2Fe-2S</keyword>
<feature type="binding site" evidence="13 14">
    <location>
        <position position="73"/>
    </location>
    <ligand>
        <name>[4Fe-4S] cluster</name>
        <dbReference type="ChEBI" id="CHEBI:49883"/>
        <note>4Fe-4S-S-AdoMet</note>
    </ligand>
</feature>
<evidence type="ECO:0000256" key="12">
    <source>
        <dbReference type="ARBA" id="ARBA00051157"/>
    </source>
</evidence>
<dbReference type="SUPFAM" id="SSF102114">
    <property type="entry name" value="Radical SAM enzymes"/>
    <property type="match status" value="1"/>
</dbReference>
<dbReference type="AlphaFoldDB" id="A0A1F7F001"/>
<comment type="pathway">
    <text evidence="1 13">Cofactor biosynthesis; biotin biosynthesis; biotin from 7,8-diaminononanoate: step 2/2.</text>
</comment>
<dbReference type="PROSITE" id="PS51918">
    <property type="entry name" value="RADICAL_SAM"/>
    <property type="match status" value="1"/>
</dbReference>
<keyword evidence="9 13" id="KW-0093">Biotin biosynthesis</keyword>
<dbReference type="EC" id="2.8.1.6" evidence="3 13"/>
<comment type="cofactor">
    <cofactor evidence="13">
        <name>[2Fe-2S] cluster</name>
        <dbReference type="ChEBI" id="CHEBI:190135"/>
    </cofactor>
    <text evidence="13">Binds 1 [2Fe-2S] cluster. The cluster is coordinated with 3 cysteines and 1 arginine.</text>
</comment>
<dbReference type="Pfam" id="PF04055">
    <property type="entry name" value="Radical_SAM"/>
    <property type="match status" value="1"/>
</dbReference>
<dbReference type="HAMAP" id="MF_01694">
    <property type="entry name" value="BioB"/>
    <property type="match status" value="1"/>
</dbReference>
<evidence type="ECO:0000256" key="5">
    <source>
        <dbReference type="ARBA" id="ARBA00022679"/>
    </source>
</evidence>
<reference evidence="16 17" key="1">
    <citation type="journal article" date="2016" name="Nat. Commun.">
        <title>Thousands of microbial genomes shed light on interconnected biogeochemical processes in an aquifer system.</title>
        <authorList>
            <person name="Anantharaman K."/>
            <person name="Brown C.T."/>
            <person name="Hug L.A."/>
            <person name="Sharon I."/>
            <person name="Castelle C.J."/>
            <person name="Probst A.J."/>
            <person name="Thomas B.C."/>
            <person name="Singh A."/>
            <person name="Wilkins M.J."/>
            <person name="Karaoz U."/>
            <person name="Brodie E.L."/>
            <person name="Williams K.H."/>
            <person name="Hubbard S.S."/>
            <person name="Banfield J.F."/>
        </authorList>
    </citation>
    <scope>NUCLEOTIDE SEQUENCE [LARGE SCALE GENOMIC DNA]</scope>
</reference>
<dbReference type="UniPathway" id="UPA00078">
    <property type="reaction ID" value="UER00162"/>
</dbReference>
<feature type="binding site" evidence="13 14">
    <location>
        <position position="270"/>
    </location>
    <ligand>
        <name>[2Fe-2S] cluster</name>
        <dbReference type="ChEBI" id="CHEBI:190135"/>
    </ligand>
</feature>
<dbReference type="InterPro" id="IPR006638">
    <property type="entry name" value="Elp3/MiaA/NifB-like_rSAM"/>
</dbReference>
<dbReference type="PANTHER" id="PTHR22976:SF2">
    <property type="entry name" value="BIOTIN SYNTHASE, MITOCHONDRIAL"/>
    <property type="match status" value="1"/>
</dbReference>
<dbReference type="SMART" id="SM00876">
    <property type="entry name" value="BATS"/>
    <property type="match status" value="1"/>
</dbReference>
<dbReference type="GO" id="GO:0009102">
    <property type="term" value="P:biotin biosynthetic process"/>
    <property type="evidence" value="ECO:0007669"/>
    <property type="project" value="UniProtKB-UniRule"/>
</dbReference>
<evidence type="ECO:0000256" key="9">
    <source>
        <dbReference type="ARBA" id="ARBA00022756"/>
    </source>
</evidence>
<comment type="cofactor">
    <cofactor evidence="13 14">
        <name>[4Fe-4S] cluster</name>
        <dbReference type="ChEBI" id="CHEBI:49883"/>
    </cofactor>
    <text evidence="13 14">Binds 1 [4Fe-4S] cluster. The cluster is coordinated with 3 cysteines and an exchangeable S-adenosyl-L-methionine.</text>
</comment>
<comment type="function">
    <text evidence="13">Catalyzes the conversion of dethiobiotin (DTB) to biotin by the insertion of a sulfur atom into dethiobiotin via a radical-based mechanism.</text>
</comment>
<dbReference type="InterPro" id="IPR058240">
    <property type="entry name" value="rSAM_sf"/>
</dbReference>
<dbReference type="InterPro" id="IPR010722">
    <property type="entry name" value="BATS_dom"/>
</dbReference>
<comment type="similarity">
    <text evidence="2 13">Belongs to the radical SAM superfamily. Biotin synthase family.</text>
</comment>
<feature type="binding site" evidence="13 14">
    <location>
        <position position="66"/>
    </location>
    <ligand>
        <name>[4Fe-4S] cluster</name>
        <dbReference type="ChEBI" id="CHEBI:49883"/>
        <note>4Fe-4S-S-AdoMet</note>
    </ligand>
</feature>
<evidence type="ECO:0000256" key="10">
    <source>
        <dbReference type="ARBA" id="ARBA00023004"/>
    </source>
</evidence>
<evidence type="ECO:0000256" key="4">
    <source>
        <dbReference type="ARBA" id="ARBA00022485"/>
    </source>
</evidence>
<comment type="cofactor">
    <cofactor evidence="14">
        <name>[2Fe-2S] cluster</name>
        <dbReference type="ChEBI" id="CHEBI:190135"/>
    </cofactor>
    <text evidence="14">Binds 1 [2Fe-2S] cluster. The cluster is coordinated with 3 cysteines and 1 arginine.</text>
</comment>
<keyword evidence="11 13" id="KW-0411">Iron-sulfur</keyword>
<dbReference type="InterPro" id="IPR002684">
    <property type="entry name" value="Biotin_synth/BioAB"/>
</dbReference>
<feature type="binding site" evidence="13 14">
    <location>
        <position position="200"/>
    </location>
    <ligand>
        <name>[2Fe-2S] cluster</name>
        <dbReference type="ChEBI" id="CHEBI:190135"/>
    </ligand>
</feature>
<evidence type="ECO:0000259" key="15">
    <source>
        <dbReference type="PROSITE" id="PS51918"/>
    </source>
</evidence>
<dbReference type="InterPro" id="IPR013785">
    <property type="entry name" value="Aldolase_TIM"/>
</dbReference>
<dbReference type="GO" id="GO:0051537">
    <property type="term" value="F:2 iron, 2 sulfur cluster binding"/>
    <property type="evidence" value="ECO:0007669"/>
    <property type="project" value="UniProtKB-KW"/>
</dbReference>
<evidence type="ECO:0000256" key="7">
    <source>
        <dbReference type="ARBA" id="ARBA00022714"/>
    </source>
</evidence>
<evidence type="ECO:0000256" key="14">
    <source>
        <dbReference type="PIRSR" id="PIRSR001619-1"/>
    </source>
</evidence>
<dbReference type="SFLD" id="SFLDS00029">
    <property type="entry name" value="Radical_SAM"/>
    <property type="match status" value="1"/>
</dbReference>
<dbReference type="Proteomes" id="UP000179243">
    <property type="component" value="Unassembled WGS sequence"/>
</dbReference>
<dbReference type="SMART" id="SM00729">
    <property type="entry name" value="Elp3"/>
    <property type="match status" value="1"/>
</dbReference>
<protein>
    <recommendedName>
        <fullName evidence="3 13">Biotin synthase</fullName>
        <ecNumber evidence="3 13">2.8.1.6</ecNumber>
    </recommendedName>
</protein>
<comment type="catalytic activity">
    <reaction evidence="12 13">
        <text>(4R,5S)-dethiobiotin + (sulfur carrier)-SH + 2 reduced [2Fe-2S]-[ferredoxin] + 2 S-adenosyl-L-methionine = (sulfur carrier)-H + biotin + 2 5'-deoxyadenosine + 2 L-methionine + 2 oxidized [2Fe-2S]-[ferredoxin]</text>
        <dbReference type="Rhea" id="RHEA:22060"/>
        <dbReference type="Rhea" id="RHEA-COMP:10000"/>
        <dbReference type="Rhea" id="RHEA-COMP:10001"/>
        <dbReference type="Rhea" id="RHEA-COMP:14737"/>
        <dbReference type="Rhea" id="RHEA-COMP:14739"/>
        <dbReference type="ChEBI" id="CHEBI:17319"/>
        <dbReference type="ChEBI" id="CHEBI:29917"/>
        <dbReference type="ChEBI" id="CHEBI:33737"/>
        <dbReference type="ChEBI" id="CHEBI:33738"/>
        <dbReference type="ChEBI" id="CHEBI:57586"/>
        <dbReference type="ChEBI" id="CHEBI:57844"/>
        <dbReference type="ChEBI" id="CHEBI:59789"/>
        <dbReference type="ChEBI" id="CHEBI:64428"/>
        <dbReference type="ChEBI" id="CHEBI:149473"/>
        <dbReference type="EC" id="2.8.1.6"/>
    </reaction>
</comment>
<dbReference type="GO" id="GO:0051539">
    <property type="term" value="F:4 iron, 4 sulfur cluster binding"/>
    <property type="evidence" value="ECO:0007669"/>
    <property type="project" value="UniProtKB-KW"/>
</dbReference>
<evidence type="ECO:0000256" key="6">
    <source>
        <dbReference type="ARBA" id="ARBA00022691"/>
    </source>
</evidence>
<evidence type="ECO:0000313" key="16">
    <source>
        <dbReference type="EMBL" id="OGJ99970.1"/>
    </source>
</evidence>
<evidence type="ECO:0000256" key="3">
    <source>
        <dbReference type="ARBA" id="ARBA00012236"/>
    </source>
</evidence>
<gene>
    <name evidence="13" type="primary">bioB</name>
    <name evidence="16" type="ORF">A2519_00255</name>
</gene>
<comment type="subunit">
    <text evidence="13">Homodimer.</text>
</comment>
<accession>A0A1F7F001</accession>
<proteinExistence type="inferred from homology"/>
<keyword evidence="6 13" id="KW-0949">S-adenosyl-L-methionine</keyword>
<evidence type="ECO:0000256" key="1">
    <source>
        <dbReference type="ARBA" id="ARBA00004942"/>
    </source>
</evidence>
<organism evidence="16 17">
    <name type="scientific">Candidatus Raymondbacteria bacterium RIFOXYD12_FULL_49_13</name>
    <dbReference type="NCBI Taxonomy" id="1817890"/>
    <lineage>
        <taxon>Bacteria</taxon>
        <taxon>Raymondiibacteriota</taxon>
    </lineage>
</organism>
<comment type="caution">
    <text evidence="13">Lacks conserved residue(s) required for the propagation of feature annotation.</text>
</comment>
<dbReference type="InterPro" id="IPR007197">
    <property type="entry name" value="rSAM"/>
</dbReference>
<evidence type="ECO:0000256" key="13">
    <source>
        <dbReference type="HAMAP-Rule" id="MF_01694"/>
    </source>
</evidence>
<dbReference type="InterPro" id="IPR024177">
    <property type="entry name" value="Biotin_synthase"/>
</dbReference>
<keyword evidence="4 13" id="KW-0004">4Fe-4S</keyword>
<feature type="domain" description="Radical SAM core" evidence="15">
    <location>
        <begin position="48"/>
        <end position="275"/>
    </location>
</feature>
<evidence type="ECO:0000256" key="2">
    <source>
        <dbReference type="ARBA" id="ARBA00010765"/>
    </source>
</evidence>
<dbReference type="NCBIfam" id="TIGR00433">
    <property type="entry name" value="bioB"/>
    <property type="match status" value="1"/>
</dbReference>
<keyword evidence="8 13" id="KW-0479">Metal-binding</keyword>
<dbReference type="Pfam" id="PF06968">
    <property type="entry name" value="BATS"/>
    <property type="match status" value="1"/>
</dbReference>
<evidence type="ECO:0000256" key="8">
    <source>
        <dbReference type="ARBA" id="ARBA00022723"/>
    </source>
</evidence>
<keyword evidence="5 13" id="KW-0808">Transferase</keyword>
<feature type="binding site" evidence="13 14">
    <location>
        <position position="70"/>
    </location>
    <ligand>
        <name>[4Fe-4S] cluster</name>
        <dbReference type="ChEBI" id="CHEBI:49883"/>
        <note>4Fe-4S-S-AdoMet</note>
    </ligand>
</feature>
<dbReference type="SFLD" id="SFLDG01278">
    <property type="entry name" value="biotin_synthase_like"/>
    <property type="match status" value="1"/>
</dbReference>
<dbReference type="CDD" id="cd01335">
    <property type="entry name" value="Radical_SAM"/>
    <property type="match status" value="1"/>
</dbReference>
<dbReference type="SFLD" id="SFLDG01060">
    <property type="entry name" value="BATS_domain_containing"/>
    <property type="match status" value="1"/>
</dbReference>
<keyword evidence="10 13" id="KW-0408">Iron</keyword>